<accession>A0A5B7EG62</accession>
<proteinExistence type="predicted"/>
<reference evidence="1 2" key="1">
    <citation type="submission" date="2019-05" db="EMBL/GenBank/DDBJ databases">
        <title>Another draft genome of Portunus trituberculatus and its Hox gene families provides insights of decapod evolution.</title>
        <authorList>
            <person name="Jeong J.-H."/>
            <person name="Song I."/>
            <person name="Kim S."/>
            <person name="Choi T."/>
            <person name="Kim D."/>
            <person name="Ryu S."/>
            <person name="Kim W."/>
        </authorList>
    </citation>
    <scope>NUCLEOTIDE SEQUENCE [LARGE SCALE GENOMIC DNA]</scope>
    <source>
        <tissue evidence="1">Muscle</tissue>
    </source>
</reference>
<comment type="caution">
    <text evidence="1">The sequence shown here is derived from an EMBL/GenBank/DDBJ whole genome shotgun (WGS) entry which is preliminary data.</text>
</comment>
<dbReference type="AlphaFoldDB" id="A0A5B7EG62"/>
<dbReference type="Proteomes" id="UP000324222">
    <property type="component" value="Unassembled WGS sequence"/>
</dbReference>
<sequence>MAMMTMKVGHFYREKGRRVLSFLVLVLQSRQGRIIGVV</sequence>
<gene>
    <name evidence="1" type="ORF">E2C01_025708</name>
</gene>
<evidence type="ECO:0000313" key="1">
    <source>
        <dbReference type="EMBL" id="MPC32398.1"/>
    </source>
</evidence>
<protein>
    <submittedName>
        <fullName evidence="1">Uncharacterized protein</fullName>
    </submittedName>
</protein>
<evidence type="ECO:0000313" key="2">
    <source>
        <dbReference type="Proteomes" id="UP000324222"/>
    </source>
</evidence>
<dbReference type="EMBL" id="VSRR010002618">
    <property type="protein sequence ID" value="MPC32398.1"/>
    <property type="molecule type" value="Genomic_DNA"/>
</dbReference>
<keyword evidence="2" id="KW-1185">Reference proteome</keyword>
<name>A0A5B7EG62_PORTR</name>
<organism evidence="1 2">
    <name type="scientific">Portunus trituberculatus</name>
    <name type="common">Swimming crab</name>
    <name type="synonym">Neptunus trituberculatus</name>
    <dbReference type="NCBI Taxonomy" id="210409"/>
    <lineage>
        <taxon>Eukaryota</taxon>
        <taxon>Metazoa</taxon>
        <taxon>Ecdysozoa</taxon>
        <taxon>Arthropoda</taxon>
        <taxon>Crustacea</taxon>
        <taxon>Multicrustacea</taxon>
        <taxon>Malacostraca</taxon>
        <taxon>Eumalacostraca</taxon>
        <taxon>Eucarida</taxon>
        <taxon>Decapoda</taxon>
        <taxon>Pleocyemata</taxon>
        <taxon>Brachyura</taxon>
        <taxon>Eubrachyura</taxon>
        <taxon>Portunoidea</taxon>
        <taxon>Portunidae</taxon>
        <taxon>Portuninae</taxon>
        <taxon>Portunus</taxon>
    </lineage>
</organism>